<protein>
    <submittedName>
        <fullName evidence="1">Uncharacterized protein</fullName>
    </submittedName>
</protein>
<sequence>MFKAKFLLGDMIFNNRRTRADVLKSSGRLIVDLKQLHKRTYYYRVRLEESMSKIKSRLEEEDNVAIKKSLEDNLKTFTKIYNAVVGIEITLEVLITRLETLGLINITSREILMLKEVLKEVMPKEGLPSDLTLIIEDLIDRANDLLDFMPVNNEIKVMASNEAKNIIKEAELIAKQRSEETISLGV</sequence>
<dbReference type="EMBL" id="NBVN01000002">
    <property type="protein sequence ID" value="PUA33310.1"/>
    <property type="molecule type" value="Genomic_DNA"/>
</dbReference>
<evidence type="ECO:0000313" key="1">
    <source>
        <dbReference type="EMBL" id="PUA33310.1"/>
    </source>
</evidence>
<proteinExistence type="predicted"/>
<dbReference type="Proteomes" id="UP000244093">
    <property type="component" value="Unassembled WGS sequence"/>
</dbReference>
<accession>A0A2R7Y703</accession>
<gene>
    <name evidence="1" type="ORF">B7O98_02445</name>
</gene>
<reference evidence="1" key="2">
    <citation type="journal article" date="2018" name="Syst. Appl. Microbiol.">
        <title>A new symbiotic nanoarchaeote (Candidatus Nanoclepta minutus) and its host (Zestosphaera tikiterensis gen. nov., sp. nov.) from a New Zealand hot spring.</title>
        <authorList>
            <person name="St John E."/>
            <person name="Liu Y."/>
            <person name="Podar M."/>
            <person name="Stott M.B."/>
            <person name="Meneghin J."/>
            <person name="Chen Z."/>
            <person name="Lagutin K."/>
            <person name="Mitchell K."/>
            <person name="Reysenbach A.L."/>
        </authorList>
    </citation>
    <scope>NUCLEOTIDE SEQUENCE [LARGE SCALE GENOMIC DNA]</scope>
    <source>
        <strain evidence="1">NZ3</strain>
    </source>
</reference>
<name>A0A2R7Y703_9CREN</name>
<organism evidence="1 2">
    <name type="scientific">Zestosphaera tikiterensis</name>
    <dbReference type="NCBI Taxonomy" id="1973259"/>
    <lineage>
        <taxon>Archaea</taxon>
        <taxon>Thermoproteota</taxon>
        <taxon>Thermoprotei</taxon>
        <taxon>Desulfurococcales</taxon>
        <taxon>Desulfurococcaceae</taxon>
        <taxon>Zestosphaera</taxon>
    </lineage>
</organism>
<evidence type="ECO:0000313" key="2">
    <source>
        <dbReference type="Proteomes" id="UP000244093"/>
    </source>
</evidence>
<reference evidence="1" key="1">
    <citation type="submission" date="2017-04" db="EMBL/GenBank/DDBJ databases">
        <authorList>
            <person name="Afonso C.L."/>
            <person name="Miller P.J."/>
            <person name="Scott M.A."/>
            <person name="Spackman E."/>
            <person name="Goraichik I."/>
            <person name="Dimitrov K.M."/>
            <person name="Suarez D.L."/>
            <person name="Swayne D.E."/>
        </authorList>
    </citation>
    <scope>NUCLEOTIDE SEQUENCE</scope>
    <source>
        <strain evidence="1">NZ3</strain>
    </source>
</reference>
<comment type="caution">
    <text evidence="1">The sequence shown here is derived from an EMBL/GenBank/DDBJ whole genome shotgun (WGS) entry which is preliminary data.</text>
</comment>
<dbReference type="AlphaFoldDB" id="A0A2R7Y703"/>